<keyword evidence="7 8" id="KW-1015">Disulfide bond</keyword>
<dbReference type="GO" id="GO:0060070">
    <property type="term" value="P:canonical Wnt signaling pathway"/>
    <property type="evidence" value="ECO:0007669"/>
    <property type="project" value="TreeGrafter"/>
</dbReference>
<evidence type="ECO:0000256" key="3">
    <source>
        <dbReference type="ARBA" id="ARBA00022473"/>
    </source>
</evidence>
<evidence type="ECO:0000256" key="8">
    <source>
        <dbReference type="PROSITE-ProRule" id="PRU00090"/>
    </source>
</evidence>
<evidence type="ECO:0000259" key="11">
    <source>
        <dbReference type="PROSITE" id="PS50189"/>
    </source>
</evidence>
<dbReference type="Proteomes" id="UP001187531">
    <property type="component" value="Unassembled WGS sequence"/>
</dbReference>
<dbReference type="AlphaFoldDB" id="A0AA88HK18"/>
<evidence type="ECO:0000313" key="12">
    <source>
        <dbReference type="EMBL" id="KAK2711769.1"/>
    </source>
</evidence>
<evidence type="ECO:0000256" key="7">
    <source>
        <dbReference type="ARBA" id="ARBA00023157"/>
    </source>
</evidence>
<dbReference type="EMBL" id="JAVRJZ010000016">
    <property type="protein sequence ID" value="KAK2711772.1"/>
    <property type="molecule type" value="Genomic_DNA"/>
</dbReference>
<dbReference type="InterPro" id="IPR015526">
    <property type="entry name" value="Frizzled/SFRP"/>
</dbReference>
<evidence type="ECO:0000256" key="2">
    <source>
        <dbReference type="ARBA" id="ARBA00010054"/>
    </source>
</evidence>
<dbReference type="Gene3D" id="2.40.50.120">
    <property type="match status" value="1"/>
</dbReference>
<feature type="disulfide bond" evidence="8">
    <location>
        <begin position="111"/>
        <end position="135"/>
    </location>
</feature>
<dbReference type="GO" id="GO:0005886">
    <property type="term" value="C:plasma membrane"/>
    <property type="evidence" value="ECO:0007669"/>
    <property type="project" value="TreeGrafter"/>
</dbReference>
<dbReference type="SMART" id="SM00063">
    <property type="entry name" value="FRI"/>
    <property type="match status" value="1"/>
</dbReference>
<evidence type="ECO:0000259" key="10">
    <source>
        <dbReference type="PROSITE" id="PS50038"/>
    </source>
</evidence>
<dbReference type="GO" id="GO:0042813">
    <property type="term" value="F:Wnt receptor activity"/>
    <property type="evidence" value="ECO:0007669"/>
    <property type="project" value="TreeGrafter"/>
</dbReference>
<dbReference type="GO" id="GO:0035567">
    <property type="term" value="P:non-canonical Wnt signaling pathway"/>
    <property type="evidence" value="ECO:0007669"/>
    <property type="project" value="TreeGrafter"/>
</dbReference>
<keyword evidence="6" id="KW-0221">Differentiation</keyword>
<feature type="domain" description="NTR" evidence="11">
    <location>
        <begin position="170"/>
        <end position="291"/>
    </location>
</feature>
<dbReference type="InterPro" id="IPR018933">
    <property type="entry name" value="Netrin_module_non-TIMP"/>
</dbReference>
<evidence type="ECO:0000256" key="1">
    <source>
        <dbReference type="ARBA" id="ARBA00004613"/>
    </source>
</evidence>
<evidence type="ECO:0000313" key="13">
    <source>
        <dbReference type="Proteomes" id="UP001187531"/>
    </source>
</evidence>
<dbReference type="SUPFAM" id="SSF63501">
    <property type="entry name" value="Frizzled cysteine-rich domain"/>
    <property type="match status" value="1"/>
</dbReference>
<sequence>MNNKKLIMVFVVSCVTTPPLSAKKEGMKSVGDRCQPIEVPMCRNMPYNLTSFPNFLGHENQAEVMIAMEQYSISSWTNCSPYLTFLLCSFYIPLCTFDFTSKPIPPCREVCEAVLEDCKDIQGLLEFPLPSRIDCDSLPPKDGDVCIAPETQELPPDNAMIINDGFDFECRCFKIQRLKKQLYYKSHFKYAIRGRCKAIQVFGDLTVTNIHVYDVFKQSKVKIMPNAEYTLWTNSSCLCPRIELGREYLLLGFEDIENQRLLHLSNSIALEWHKQHAEKILKWDKLPSAGMRANTQRKKKHRRRKQLEE</sequence>
<accession>A0AA88HK18</accession>
<dbReference type="GO" id="GO:0017147">
    <property type="term" value="F:Wnt-protein binding"/>
    <property type="evidence" value="ECO:0007669"/>
    <property type="project" value="TreeGrafter"/>
</dbReference>
<evidence type="ECO:0000256" key="5">
    <source>
        <dbReference type="ARBA" id="ARBA00022687"/>
    </source>
</evidence>
<dbReference type="PROSITE" id="PS50038">
    <property type="entry name" value="FZ"/>
    <property type="match status" value="1"/>
</dbReference>
<keyword evidence="5" id="KW-0879">Wnt signaling pathway</keyword>
<dbReference type="InterPro" id="IPR008993">
    <property type="entry name" value="TIMP-like_OB-fold"/>
</dbReference>
<organism evidence="12 13">
    <name type="scientific">Artemia franciscana</name>
    <name type="common">Brine shrimp</name>
    <name type="synonym">Artemia sanfranciscana</name>
    <dbReference type="NCBI Taxonomy" id="6661"/>
    <lineage>
        <taxon>Eukaryota</taxon>
        <taxon>Metazoa</taxon>
        <taxon>Ecdysozoa</taxon>
        <taxon>Arthropoda</taxon>
        <taxon>Crustacea</taxon>
        <taxon>Branchiopoda</taxon>
        <taxon>Anostraca</taxon>
        <taxon>Artemiidae</taxon>
        <taxon>Artemia</taxon>
    </lineage>
</organism>
<comment type="caution">
    <text evidence="12">The sequence shown here is derived from an EMBL/GenBank/DDBJ whole genome shotgun (WGS) entry which is preliminary data.</text>
</comment>
<reference evidence="12" key="1">
    <citation type="submission" date="2023-07" db="EMBL/GenBank/DDBJ databases">
        <title>Chromosome-level genome assembly of Artemia franciscana.</title>
        <authorList>
            <person name="Jo E."/>
        </authorList>
    </citation>
    <scope>NUCLEOTIDE SEQUENCE</scope>
    <source>
        <tissue evidence="12">Whole body</tissue>
    </source>
</reference>
<evidence type="ECO:0000256" key="9">
    <source>
        <dbReference type="SAM" id="SignalP"/>
    </source>
</evidence>
<dbReference type="Pfam" id="PF01392">
    <property type="entry name" value="Fz"/>
    <property type="match status" value="1"/>
</dbReference>
<keyword evidence="4" id="KW-0964">Secreted</keyword>
<comment type="caution">
    <text evidence="8">Lacks conserved residue(s) required for the propagation of feature annotation.</text>
</comment>
<feature type="signal peptide" evidence="9">
    <location>
        <begin position="1"/>
        <end position="22"/>
    </location>
</feature>
<evidence type="ECO:0008006" key="14">
    <source>
        <dbReference type="Google" id="ProtNLM"/>
    </source>
</evidence>
<protein>
    <recommendedName>
        <fullName evidence="14">Secreted frizzled-related protein 3</fullName>
    </recommendedName>
</protein>
<keyword evidence="3" id="KW-0217">Developmental protein</keyword>
<evidence type="ECO:0000256" key="6">
    <source>
        <dbReference type="ARBA" id="ARBA00022782"/>
    </source>
</evidence>
<dbReference type="GO" id="GO:0005576">
    <property type="term" value="C:extracellular region"/>
    <property type="evidence" value="ECO:0007669"/>
    <property type="project" value="UniProtKB-SubCell"/>
</dbReference>
<dbReference type="EMBL" id="JAVRJZ010000016">
    <property type="protein sequence ID" value="KAK2711770.1"/>
    <property type="molecule type" value="Genomic_DNA"/>
</dbReference>
<gene>
    <name evidence="12" type="ORF">QYM36_012778</name>
</gene>
<feature type="chain" id="PRO_5041851718" description="Secreted frizzled-related protein 3" evidence="9">
    <location>
        <begin position="23"/>
        <end position="309"/>
    </location>
</feature>
<keyword evidence="9" id="KW-0732">Signal</keyword>
<keyword evidence="13" id="KW-1185">Reference proteome</keyword>
<dbReference type="Pfam" id="PF01759">
    <property type="entry name" value="NTR"/>
    <property type="match status" value="1"/>
</dbReference>
<evidence type="ECO:0000256" key="4">
    <source>
        <dbReference type="ARBA" id="ARBA00022525"/>
    </source>
</evidence>
<dbReference type="InterPro" id="IPR036790">
    <property type="entry name" value="Frizzled_dom_sf"/>
</dbReference>
<dbReference type="PROSITE" id="PS50189">
    <property type="entry name" value="NTR"/>
    <property type="match status" value="1"/>
</dbReference>
<dbReference type="InterPro" id="IPR020067">
    <property type="entry name" value="Frizzled_dom"/>
</dbReference>
<dbReference type="EMBL" id="JAVRJZ010000016">
    <property type="protein sequence ID" value="KAK2711769.1"/>
    <property type="molecule type" value="Genomic_DNA"/>
</dbReference>
<dbReference type="SUPFAM" id="SSF50242">
    <property type="entry name" value="TIMP-like"/>
    <property type="match status" value="1"/>
</dbReference>
<comment type="similarity">
    <text evidence="2">Belongs to the secreted frizzled-related protein (sFRP) family.</text>
</comment>
<comment type="subcellular location">
    <subcellularLocation>
        <location evidence="1">Secreted</location>
    </subcellularLocation>
</comment>
<feature type="disulfide bond" evidence="8">
    <location>
        <begin position="34"/>
        <end position="95"/>
    </location>
</feature>
<feature type="domain" description="FZ" evidence="10">
    <location>
        <begin position="29"/>
        <end position="149"/>
    </location>
</feature>
<dbReference type="InterPro" id="IPR001134">
    <property type="entry name" value="Netrin_domain"/>
</dbReference>
<dbReference type="Gene3D" id="1.10.2000.10">
    <property type="entry name" value="Frizzled cysteine-rich domain"/>
    <property type="match status" value="1"/>
</dbReference>
<dbReference type="GO" id="GO:0030154">
    <property type="term" value="P:cell differentiation"/>
    <property type="evidence" value="ECO:0007669"/>
    <property type="project" value="UniProtKB-KW"/>
</dbReference>
<feature type="disulfide bond" evidence="8">
    <location>
        <begin position="42"/>
        <end position="88"/>
    </location>
</feature>
<dbReference type="PANTHER" id="PTHR11309">
    <property type="entry name" value="FRIZZLED"/>
    <property type="match status" value="1"/>
</dbReference>
<proteinExistence type="inferred from homology"/>
<name>A0AA88HK18_ARTSF</name>